<proteinExistence type="predicted"/>
<name>A0ABQ2MVV3_9MICO</name>
<dbReference type="SUPFAM" id="SSF47413">
    <property type="entry name" value="lambda repressor-like DNA-binding domains"/>
    <property type="match status" value="1"/>
</dbReference>
<accession>A0ABQ2MVV3</accession>
<organism evidence="2 3">
    <name type="scientific">Microbacterium nanhaiense</name>
    <dbReference type="NCBI Taxonomy" id="1301026"/>
    <lineage>
        <taxon>Bacteria</taxon>
        <taxon>Bacillati</taxon>
        <taxon>Actinomycetota</taxon>
        <taxon>Actinomycetes</taxon>
        <taxon>Micrococcales</taxon>
        <taxon>Microbacteriaceae</taxon>
        <taxon>Microbacterium</taxon>
    </lineage>
</organism>
<gene>
    <name evidence="2" type="ORF">GCM10010910_00920</name>
</gene>
<dbReference type="Pfam" id="PF01381">
    <property type="entry name" value="HTH_3"/>
    <property type="match status" value="1"/>
</dbReference>
<keyword evidence="3" id="KW-1185">Reference proteome</keyword>
<dbReference type="InterPro" id="IPR010982">
    <property type="entry name" value="Lambda_DNA-bd_dom_sf"/>
</dbReference>
<evidence type="ECO:0000259" key="1">
    <source>
        <dbReference type="PROSITE" id="PS50943"/>
    </source>
</evidence>
<dbReference type="Gene3D" id="1.10.260.40">
    <property type="entry name" value="lambda repressor-like DNA-binding domains"/>
    <property type="match status" value="1"/>
</dbReference>
<evidence type="ECO:0000313" key="3">
    <source>
        <dbReference type="Proteomes" id="UP000638043"/>
    </source>
</evidence>
<dbReference type="InterPro" id="IPR001387">
    <property type="entry name" value="Cro/C1-type_HTH"/>
</dbReference>
<reference evidence="3" key="1">
    <citation type="journal article" date="2019" name="Int. J. Syst. Evol. Microbiol.">
        <title>The Global Catalogue of Microorganisms (GCM) 10K type strain sequencing project: providing services to taxonomists for standard genome sequencing and annotation.</title>
        <authorList>
            <consortium name="The Broad Institute Genomics Platform"/>
            <consortium name="The Broad Institute Genome Sequencing Center for Infectious Disease"/>
            <person name="Wu L."/>
            <person name="Ma J."/>
        </authorList>
    </citation>
    <scope>NUCLEOTIDE SEQUENCE [LARGE SCALE GENOMIC DNA]</scope>
    <source>
        <strain evidence="3">CGMCC 4.7181</strain>
    </source>
</reference>
<feature type="domain" description="HTH cro/C1-type" evidence="1">
    <location>
        <begin position="14"/>
        <end position="68"/>
    </location>
</feature>
<dbReference type="SMART" id="SM00530">
    <property type="entry name" value="HTH_XRE"/>
    <property type="match status" value="1"/>
</dbReference>
<dbReference type="CDD" id="cd00093">
    <property type="entry name" value="HTH_XRE"/>
    <property type="match status" value="1"/>
</dbReference>
<protein>
    <recommendedName>
        <fullName evidence="1">HTH cro/C1-type domain-containing protein</fullName>
    </recommendedName>
</protein>
<dbReference type="RefSeq" id="WP_188699372.1">
    <property type="nucleotide sequence ID" value="NZ_BMMQ01000001.1"/>
</dbReference>
<dbReference type="EMBL" id="BMMQ01000001">
    <property type="protein sequence ID" value="GGO59006.1"/>
    <property type="molecule type" value="Genomic_DNA"/>
</dbReference>
<comment type="caution">
    <text evidence="2">The sequence shown here is derived from an EMBL/GenBank/DDBJ whole genome shotgun (WGS) entry which is preliminary data.</text>
</comment>
<dbReference type="PROSITE" id="PS50943">
    <property type="entry name" value="HTH_CROC1"/>
    <property type="match status" value="1"/>
</dbReference>
<dbReference type="Proteomes" id="UP000638043">
    <property type="component" value="Unassembled WGS sequence"/>
</dbReference>
<sequence length="77" mass="8303">MEYGTYSGKASRAIRILLADRKLSIEALSAGSGISLSTLKRRLLGSTPFTLDEIGLIAEFFDVPIMAVIEARQAVTT</sequence>
<evidence type="ECO:0000313" key="2">
    <source>
        <dbReference type="EMBL" id="GGO59006.1"/>
    </source>
</evidence>